<dbReference type="RefSeq" id="WP_022540881.1">
    <property type="nucleotide sequence ID" value="NC_022521.1"/>
</dbReference>
<dbReference type="OrthoDB" id="45877at2157"/>
<dbReference type="eggNOG" id="arCOG05989">
    <property type="taxonomic scope" value="Archaea"/>
</dbReference>
<feature type="domain" description="HTH cro/C1-type" evidence="1">
    <location>
        <begin position="28"/>
        <end position="62"/>
    </location>
</feature>
<evidence type="ECO:0000259" key="1">
    <source>
        <dbReference type="Pfam" id="PF01381"/>
    </source>
</evidence>
<dbReference type="Proteomes" id="UP000016887">
    <property type="component" value="Chromosome"/>
</dbReference>
<accession>U3TB00</accession>
<dbReference type="EMBL" id="AP012489">
    <property type="protein sequence ID" value="BAN89601.1"/>
    <property type="molecule type" value="Genomic_DNA"/>
</dbReference>
<organism evidence="2 3">
    <name type="scientific">Aeropyrum camini SY1 = JCM 12091</name>
    <dbReference type="NCBI Taxonomy" id="1198449"/>
    <lineage>
        <taxon>Archaea</taxon>
        <taxon>Thermoproteota</taxon>
        <taxon>Thermoprotei</taxon>
        <taxon>Desulfurococcales</taxon>
        <taxon>Desulfurococcaceae</taxon>
        <taxon>Aeropyrum</taxon>
    </lineage>
</organism>
<proteinExistence type="predicted"/>
<dbReference type="GeneID" id="17109687"/>
<protein>
    <recommendedName>
        <fullName evidence="1">HTH cro/C1-type domain-containing protein</fullName>
    </recommendedName>
</protein>
<keyword evidence="3" id="KW-1185">Reference proteome</keyword>
<dbReference type="KEGG" id="acj:ACAM_0132"/>
<evidence type="ECO:0000313" key="3">
    <source>
        <dbReference type="Proteomes" id="UP000016887"/>
    </source>
</evidence>
<evidence type="ECO:0000313" key="2">
    <source>
        <dbReference type="EMBL" id="BAN89601.1"/>
    </source>
</evidence>
<reference evidence="2 3" key="1">
    <citation type="journal article" date="2013" name="Appl. Environ. Microbiol.">
        <title>Variation of the Virus-Related Elements within Syntenic Genomes of the Hyperthermophilic Archaeon Aeropyrum.</title>
        <authorList>
            <person name="Daifuku T."/>
            <person name="Yoshida T."/>
            <person name="Kitamura T."/>
            <person name="Kawaichi S."/>
            <person name="Inoue T."/>
            <person name="Nomura K."/>
            <person name="Yoshida Y."/>
            <person name="Kuno S."/>
            <person name="Sako Y."/>
        </authorList>
    </citation>
    <scope>NUCLEOTIDE SEQUENCE [LARGE SCALE GENOMIC DNA]</scope>
    <source>
        <strain evidence="2 3">SY1</strain>
    </source>
</reference>
<sequence>MEEGLLFVHMLGKETRRKIIAILLSTRSYRELSSELGVTPAAIAKYISGATHPSDKTVAKALEIASREEKEEIAIAISEDLAESIRSLVDWIIEERLPGRLLAEALEESVARMRLAGVRRSTRLASP</sequence>
<dbReference type="InterPro" id="IPR001387">
    <property type="entry name" value="Cro/C1-type_HTH"/>
</dbReference>
<dbReference type="Pfam" id="PF01381">
    <property type="entry name" value="HTH_3"/>
    <property type="match status" value="1"/>
</dbReference>
<name>U3TB00_9CREN</name>
<gene>
    <name evidence="2" type="ORF">ACAM_0132</name>
</gene>
<dbReference type="AlphaFoldDB" id="U3TB00"/>
<dbReference type="STRING" id="1198449.ACAM_0132"/>